<dbReference type="PANTHER" id="PTHR30036">
    <property type="entry name" value="D-XYLOSE-BINDING PERIPLASMIC PROTEIN"/>
    <property type="match status" value="1"/>
</dbReference>
<dbReference type="RefSeq" id="WP_038561143.1">
    <property type="nucleotide sequence ID" value="NZ_CP008876.1"/>
</dbReference>
<dbReference type="InterPro" id="IPR050555">
    <property type="entry name" value="Bact_Solute-Bind_Prot2"/>
</dbReference>
<evidence type="ECO:0000259" key="2">
    <source>
        <dbReference type="Pfam" id="PF13407"/>
    </source>
</evidence>
<dbReference type="OrthoDB" id="9795981at2"/>
<dbReference type="InterPro" id="IPR025997">
    <property type="entry name" value="SBP_2_dom"/>
</dbReference>
<dbReference type="EMBL" id="CP008876">
    <property type="protein sequence ID" value="AIF66739.1"/>
    <property type="molecule type" value="Genomic_DNA"/>
</dbReference>
<dbReference type="HOGENOM" id="CLU_037628_3_0_9"/>
<feature type="domain" description="Periplasmic binding protein" evidence="2">
    <location>
        <begin position="44"/>
        <end position="300"/>
    </location>
</feature>
<accession>A0A075LK59</accession>
<sequence length="339" mass="37727">MQKKSLVLLILLIFVSACNKKEILYVQETPPSEPYPEQTEQIDIAIVPKVMEIPYFQAVQQGVEEAAKSSGATVHFKGPTTADTSQQEEIIRTFIKEKVDVLAVSVIDPDRLSPVLAEARRQGITVLTWDADAHPEARDYFINMVDAEMLGEHLLDSLAAQIGEEGEYIILSGSQSSLNQEEWLHWIKQHNRAYYPNLILQEVAYTNDNPVTAYQESKRVVKAYPDLKGIIGIASLGPPAAAAVLKEENVSDDIVIVGLASPRDMNEHLKEGDVKGITLWSPKKLGFLTVMIAKLMQDGTEIEDGMFIEDVGRIQVKGEQIIMGEPIDFTADNVDQYDF</sequence>
<name>A0A075LK59_9BACI</name>
<dbReference type="GO" id="GO:0030288">
    <property type="term" value="C:outer membrane-bounded periplasmic space"/>
    <property type="evidence" value="ECO:0007669"/>
    <property type="project" value="TreeGrafter"/>
</dbReference>
<protein>
    <recommendedName>
        <fullName evidence="2">Periplasmic binding protein domain-containing protein</fullName>
    </recommendedName>
</protein>
<dbReference type="GO" id="GO:0030246">
    <property type="term" value="F:carbohydrate binding"/>
    <property type="evidence" value="ECO:0007669"/>
    <property type="project" value="TreeGrafter"/>
</dbReference>
<dbReference type="PANTHER" id="PTHR30036:SF8">
    <property type="entry name" value="ABC-TYPE SUGAR TRANSPORT SYSTEM PERIPLASMIC COMPONENT-LIKE PROTEIN"/>
    <property type="match status" value="1"/>
</dbReference>
<evidence type="ECO:0000256" key="1">
    <source>
        <dbReference type="ARBA" id="ARBA00004196"/>
    </source>
</evidence>
<dbReference type="Proteomes" id="UP000027980">
    <property type="component" value="Chromosome"/>
</dbReference>
<dbReference type="SUPFAM" id="SSF53822">
    <property type="entry name" value="Periplasmic binding protein-like I"/>
    <property type="match status" value="1"/>
</dbReference>
<evidence type="ECO:0000313" key="4">
    <source>
        <dbReference type="Proteomes" id="UP000027980"/>
    </source>
</evidence>
<evidence type="ECO:0000313" key="3">
    <source>
        <dbReference type="EMBL" id="AIF66739.1"/>
    </source>
</evidence>
<reference evidence="3 4" key="1">
    <citation type="submission" date="2014-07" db="EMBL/GenBank/DDBJ databases">
        <title>Complete genome sequence of a moderately halophilic bacterium Terribacillus aidingensis MP602, isolated from Cryptomeria fortunei in Tianmu mountain in China.</title>
        <authorList>
            <person name="Wang Y."/>
            <person name="Lu P."/>
            <person name="Zhang L."/>
        </authorList>
    </citation>
    <scope>NUCLEOTIDE SEQUENCE [LARGE SCALE GENOMIC DNA]</scope>
    <source>
        <strain evidence="3 4">MP602</strain>
    </source>
</reference>
<dbReference type="KEGG" id="tap:GZ22_08880"/>
<dbReference type="PROSITE" id="PS51257">
    <property type="entry name" value="PROKAR_LIPOPROTEIN"/>
    <property type="match status" value="1"/>
</dbReference>
<dbReference type="AlphaFoldDB" id="A0A075LK59"/>
<proteinExistence type="predicted"/>
<gene>
    <name evidence="3" type="ORF">GZ22_08880</name>
</gene>
<dbReference type="CDD" id="cd06302">
    <property type="entry name" value="PBP1_LsrB_Quorum_Sensing-like"/>
    <property type="match status" value="1"/>
</dbReference>
<comment type="subcellular location">
    <subcellularLocation>
        <location evidence="1">Cell envelope</location>
    </subcellularLocation>
</comment>
<dbReference type="Pfam" id="PF13407">
    <property type="entry name" value="Peripla_BP_4"/>
    <property type="match status" value="1"/>
</dbReference>
<dbReference type="Gene3D" id="3.40.50.2300">
    <property type="match status" value="2"/>
</dbReference>
<dbReference type="GeneID" id="34220767"/>
<dbReference type="InterPro" id="IPR028082">
    <property type="entry name" value="Peripla_BP_I"/>
</dbReference>
<organism evidence="3 4">
    <name type="scientific">Terribacillus saccharophilus</name>
    <dbReference type="NCBI Taxonomy" id="361277"/>
    <lineage>
        <taxon>Bacteria</taxon>
        <taxon>Bacillati</taxon>
        <taxon>Bacillota</taxon>
        <taxon>Bacilli</taxon>
        <taxon>Bacillales</taxon>
        <taxon>Bacillaceae</taxon>
        <taxon>Terribacillus</taxon>
    </lineage>
</organism>